<dbReference type="EMBL" id="CH408080">
    <property type="protein sequence ID" value="EEQ40594.1"/>
    <property type="molecule type" value="Genomic_DNA"/>
</dbReference>
<protein>
    <submittedName>
        <fullName evidence="1">Uncharacterized protein</fullName>
    </submittedName>
</protein>
<dbReference type="VEuPathDB" id="FungiDB:CLUG_04722"/>
<dbReference type="InParanoid" id="C4Y945"/>
<name>C4Y945_CLAL4</name>
<gene>
    <name evidence="1" type="ORF">CLUG_04722</name>
</gene>
<proteinExistence type="predicted"/>
<dbReference type="HOGENOM" id="CLU_1722178_0_0_1"/>
<dbReference type="AlphaFoldDB" id="C4Y945"/>
<evidence type="ECO:0000313" key="1">
    <source>
        <dbReference type="EMBL" id="EEQ40594.1"/>
    </source>
</evidence>
<reference evidence="1 2" key="1">
    <citation type="journal article" date="2009" name="Nature">
        <title>Evolution of pathogenicity and sexual reproduction in eight Candida genomes.</title>
        <authorList>
            <person name="Butler G."/>
            <person name="Rasmussen M.D."/>
            <person name="Lin M.F."/>
            <person name="Santos M.A."/>
            <person name="Sakthikumar S."/>
            <person name="Munro C.A."/>
            <person name="Rheinbay E."/>
            <person name="Grabherr M."/>
            <person name="Forche A."/>
            <person name="Reedy J.L."/>
            <person name="Agrafioti I."/>
            <person name="Arnaud M.B."/>
            <person name="Bates S."/>
            <person name="Brown A.J."/>
            <person name="Brunke S."/>
            <person name="Costanzo M.C."/>
            <person name="Fitzpatrick D.A."/>
            <person name="de Groot P.W."/>
            <person name="Harris D."/>
            <person name="Hoyer L.L."/>
            <person name="Hube B."/>
            <person name="Klis F.M."/>
            <person name="Kodira C."/>
            <person name="Lennard N."/>
            <person name="Logue M.E."/>
            <person name="Martin R."/>
            <person name="Neiman A.M."/>
            <person name="Nikolaou E."/>
            <person name="Quail M.A."/>
            <person name="Quinn J."/>
            <person name="Santos M.C."/>
            <person name="Schmitzberger F.F."/>
            <person name="Sherlock G."/>
            <person name="Shah P."/>
            <person name="Silverstein K.A."/>
            <person name="Skrzypek M.S."/>
            <person name="Soll D."/>
            <person name="Staggs R."/>
            <person name="Stansfield I."/>
            <person name="Stumpf M.P."/>
            <person name="Sudbery P.E."/>
            <person name="Srikantha T."/>
            <person name="Zeng Q."/>
            <person name="Berman J."/>
            <person name="Berriman M."/>
            <person name="Heitman J."/>
            <person name="Gow N.A."/>
            <person name="Lorenz M.C."/>
            <person name="Birren B.W."/>
            <person name="Kellis M."/>
            <person name="Cuomo C.A."/>
        </authorList>
    </citation>
    <scope>NUCLEOTIDE SEQUENCE [LARGE SCALE GENOMIC DNA]</scope>
    <source>
        <strain evidence="1 2">ATCC 42720</strain>
    </source>
</reference>
<dbReference type="KEGG" id="clu:CLUG_04722"/>
<dbReference type="Proteomes" id="UP000007703">
    <property type="component" value="Unassembled WGS sequence"/>
</dbReference>
<organism evidence="1 2">
    <name type="scientific">Clavispora lusitaniae (strain ATCC 42720)</name>
    <name type="common">Yeast</name>
    <name type="synonym">Candida lusitaniae</name>
    <dbReference type="NCBI Taxonomy" id="306902"/>
    <lineage>
        <taxon>Eukaryota</taxon>
        <taxon>Fungi</taxon>
        <taxon>Dikarya</taxon>
        <taxon>Ascomycota</taxon>
        <taxon>Saccharomycotina</taxon>
        <taxon>Pichiomycetes</taxon>
        <taxon>Metschnikowiaceae</taxon>
        <taxon>Clavispora</taxon>
    </lineage>
</organism>
<sequence length="152" mass="16877">MSPTLSIQGEMYMIPLILVSVESFSKLSKKAFNNFGDILFSFLAKKDDINITNAVVSTGYSTSCACDGLIPTSKSNREPIVANKLEAALLTSSSFSNKPWKTILRSLPYNWESSSSEFWVSTISRAGFEFLNIEKYKKRRTSCSCGEDITIS</sequence>
<evidence type="ECO:0000313" key="2">
    <source>
        <dbReference type="Proteomes" id="UP000007703"/>
    </source>
</evidence>
<accession>C4Y945</accession>